<feature type="region of interest" description="Disordered" evidence="1">
    <location>
        <begin position="147"/>
        <end position="172"/>
    </location>
</feature>
<comment type="caution">
    <text evidence="2">The sequence shown here is derived from an EMBL/GenBank/DDBJ whole genome shotgun (WGS) entry which is preliminary data.</text>
</comment>
<gene>
    <name evidence="2" type="ORF">BSL78_29469</name>
</gene>
<reference evidence="2 3" key="1">
    <citation type="journal article" date="2017" name="PLoS Biol.">
        <title>The sea cucumber genome provides insights into morphological evolution and visceral regeneration.</title>
        <authorList>
            <person name="Zhang X."/>
            <person name="Sun L."/>
            <person name="Yuan J."/>
            <person name="Sun Y."/>
            <person name="Gao Y."/>
            <person name="Zhang L."/>
            <person name="Li S."/>
            <person name="Dai H."/>
            <person name="Hamel J.F."/>
            <person name="Liu C."/>
            <person name="Yu Y."/>
            <person name="Liu S."/>
            <person name="Lin W."/>
            <person name="Guo K."/>
            <person name="Jin S."/>
            <person name="Xu P."/>
            <person name="Storey K.B."/>
            <person name="Huan P."/>
            <person name="Zhang T."/>
            <person name="Zhou Y."/>
            <person name="Zhang J."/>
            <person name="Lin C."/>
            <person name="Li X."/>
            <person name="Xing L."/>
            <person name="Huo D."/>
            <person name="Sun M."/>
            <person name="Wang L."/>
            <person name="Mercier A."/>
            <person name="Li F."/>
            <person name="Yang H."/>
            <person name="Xiang J."/>
        </authorList>
    </citation>
    <scope>NUCLEOTIDE SEQUENCE [LARGE SCALE GENOMIC DNA]</scope>
    <source>
        <strain evidence="2">Shaxun</strain>
        <tissue evidence="2">Muscle</tissue>
    </source>
</reference>
<name>A0A2G8JD88_STIJA</name>
<evidence type="ECO:0000256" key="1">
    <source>
        <dbReference type="SAM" id="MobiDB-lite"/>
    </source>
</evidence>
<accession>A0A2G8JD88</accession>
<proteinExistence type="predicted"/>
<evidence type="ECO:0000313" key="3">
    <source>
        <dbReference type="Proteomes" id="UP000230750"/>
    </source>
</evidence>
<dbReference type="AlphaFoldDB" id="A0A2G8JD88"/>
<keyword evidence="3" id="KW-1185">Reference proteome</keyword>
<protein>
    <submittedName>
        <fullName evidence="2">Uncharacterized protein</fullName>
    </submittedName>
</protein>
<dbReference type="Proteomes" id="UP000230750">
    <property type="component" value="Unassembled WGS sequence"/>
</dbReference>
<organism evidence="2 3">
    <name type="scientific">Stichopus japonicus</name>
    <name type="common">Sea cucumber</name>
    <dbReference type="NCBI Taxonomy" id="307972"/>
    <lineage>
        <taxon>Eukaryota</taxon>
        <taxon>Metazoa</taxon>
        <taxon>Echinodermata</taxon>
        <taxon>Eleutherozoa</taxon>
        <taxon>Echinozoa</taxon>
        <taxon>Holothuroidea</taxon>
        <taxon>Aspidochirotacea</taxon>
        <taxon>Aspidochirotida</taxon>
        <taxon>Stichopodidae</taxon>
        <taxon>Apostichopus</taxon>
    </lineage>
</organism>
<feature type="compositionally biased region" description="Basic residues" evidence="1">
    <location>
        <begin position="161"/>
        <end position="172"/>
    </location>
</feature>
<sequence length="172" mass="19165">MSGLGINGPDGLFSHTSYTRYPLYTRPGYAQPVNSGYTLVRAQPDLMPFQPTPPASARLARICNVGPVPISPQGRDDIGLELDSNSSSTGLNTFTFKQFRLLVAAHFPKTPQCPHNNLFRHVQREMEDCHPHRTVIRCDLQSLNSPNTWTPPDAGSLRGNRTSKHSYRRGLH</sequence>
<evidence type="ECO:0000313" key="2">
    <source>
        <dbReference type="EMBL" id="PIK33711.1"/>
    </source>
</evidence>
<dbReference type="EMBL" id="MRZV01002436">
    <property type="protein sequence ID" value="PIK33711.1"/>
    <property type="molecule type" value="Genomic_DNA"/>
</dbReference>